<feature type="region of interest" description="Disordered" evidence="4">
    <location>
        <begin position="147"/>
        <end position="177"/>
    </location>
</feature>
<evidence type="ECO:0000313" key="7">
    <source>
        <dbReference type="EMBL" id="MDN4521239.1"/>
    </source>
</evidence>
<evidence type="ECO:0000259" key="6">
    <source>
        <dbReference type="Pfam" id="PF21006"/>
    </source>
</evidence>
<feature type="domain" description="Nitrile hydratase beta subunit-like N-terminal" evidence="6">
    <location>
        <begin position="44"/>
        <end position="150"/>
    </location>
</feature>
<evidence type="ECO:0000259" key="5">
    <source>
        <dbReference type="Pfam" id="PF02211"/>
    </source>
</evidence>
<reference evidence="7" key="1">
    <citation type="submission" date="2023-07" db="EMBL/GenBank/DDBJ databases">
        <title>Degradation of tert-butanol by M. austroafricanum TBA100.</title>
        <authorList>
            <person name="Helbich S."/>
            <person name="Vainshtein Y."/>
        </authorList>
    </citation>
    <scope>NUCLEOTIDE SEQUENCE</scope>
    <source>
        <strain evidence="7">TBA100</strain>
    </source>
</reference>
<dbReference type="Pfam" id="PF21006">
    <property type="entry name" value="NHase_beta_N"/>
    <property type="match status" value="1"/>
</dbReference>
<keyword evidence="8" id="KW-1185">Reference proteome</keyword>
<protein>
    <recommendedName>
        <fullName evidence="1">nitrile hydratase</fullName>
        <ecNumber evidence="1">4.2.1.84</ecNumber>
    </recommendedName>
</protein>
<dbReference type="EC" id="4.2.1.84" evidence="1"/>
<proteinExistence type="predicted"/>
<organism evidence="7 8">
    <name type="scientific">Mycolicibacterium austroafricanum</name>
    <name type="common">Mycobacterium austroafricanum</name>
    <dbReference type="NCBI Taxonomy" id="39687"/>
    <lineage>
        <taxon>Bacteria</taxon>
        <taxon>Bacillati</taxon>
        <taxon>Actinomycetota</taxon>
        <taxon>Actinomycetes</taxon>
        <taxon>Mycobacteriales</taxon>
        <taxon>Mycobacteriaceae</taxon>
        <taxon>Mycolicibacterium</taxon>
    </lineage>
</organism>
<gene>
    <name evidence="7" type="ORF">QYF68_25955</name>
</gene>
<dbReference type="RefSeq" id="WP_208675557.1">
    <property type="nucleotide sequence ID" value="NZ_CP070380.1"/>
</dbReference>
<evidence type="ECO:0000313" key="8">
    <source>
        <dbReference type="Proteomes" id="UP001172687"/>
    </source>
</evidence>
<dbReference type="EMBL" id="JAUHTC010000089">
    <property type="protein sequence ID" value="MDN4521239.1"/>
    <property type="molecule type" value="Genomic_DNA"/>
</dbReference>
<dbReference type="Gene3D" id="2.30.30.50">
    <property type="match status" value="1"/>
</dbReference>
<dbReference type="GO" id="GO:0018822">
    <property type="term" value="F:nitrile hydratase activity"/>
    <property type="evidence" value="ECO:0007669"/>
    <property type="project" value="UniProtKB-EC"/>
</dbReference>
<evidence type="ECO:0000256" key="3">
    <source>
        <dbReference type="ARBA" id="ARBA00044877"/>
    </source>
</evidence>
<keyword evidence="2 7" id="KW-0456">Lyase</keyword>
<dbReference type="InterPro" id="IPR024690">
    <property type="entry name" value="CN_hydtase_beta_dom_C"/>
</dbReference>
<comment type="catalytic activity">
    <reaction evidence="3">
        <text>an aliphatic primary amide = an aliphatic nitrile + H2O</text>
        <dbReference type="Rhea" id="RHEA:12673"/>
        <dbReference type="ChEBI" id="CHEBI:15377"/>
        <dbReference type="ChEBI" id="CHEBI:65285"/>
        <dbReference type="ChEBI" id="CHEBI:80291"/>
        <dbReference type="EC" id="4.2.1.84"/>
    </reaction>
</comment>
<dbReference type="SUPFAM" id="SSF50090">
    <property type="entry name" value="Electron transport accessory proteins"/>
    <property type="match status" value="1"/>
</dbReference>
<dbReference type="InterPro" id="IPR049054">
    <property type="entry name" value="CN_hydtase_beta-like_N"/>
</dbReference>
<comment type="caution">
    <text evidence="7">The sequence shown here is derived from an EMBL/GenBank/DDBJ whole genome shotgun (WGS) entry which is preliminary data.</text>
</comment>
<sequence length="279" mass="31448">MSTAAERAAQLELVARLKSAFPELPDAPTPDLLDHARITAYLKPVHDVGGEPDAPMKYENKQYEQWEELTYVICEVLAWRGIWLSEERRRIGNVDVGRAEYLGLPYYGRWLLAVARVLVEKHHIALGELSERMAEVQARYADGLNGRKLEAQPKSAGDGSDVKRNAHHKRAVGKGDPQIYAGQAGEAKFKVGDRVLVRDLPVLFYTRTPEYVRGATGEIDVVAYESPAAEDETWDRPDAKPEWFYIVKFAMSHLWHGYTGTSTDTLRTEIPERWLAAAT</sequence>
<dbReference type="Proteomes" id="UP001172687">
    <property type="component" value="Unassembled WGS sequence"/>
</dbReference>
<dbReference type="InterPro" id="IPR008990">
    <property type="entry name" value="Elect_transpt_acc-like_dom_sf"/>
</dbReference>
<dbReference type="Pfam" id="PF02211">
    <property type="entry name" value="NHase_beta_C"/>
    <property type="match status" value="1"/>
</dbReference>
<dbReference type="Gene3D" id="1.10.472.20">
    <property type="entry name" value="Nitrile hydratase, beta subunit"/>
    <property type="match status" value="1"/>
</dbReference>
<evidence type="ECO:0000256" key="2">
    <source>
        <dbReference type="ARBA" id="ARBA00023239"/>
    </source>
</evidence>
<feature type="domain" description="Nitrile hydratase beta subunit" evidence="5">
    <location>
        <begin position="183"/>
        <end position="276"/>
    </location>
</feature>
<evidence type="ECO:0000256" key="4">
    <source>
        <dbReference type="SAM" id="MobiDB-lite"/>
    </source>
</evidence>
<evidence type="ECO:0000256" key="1">
    <source>
        <dbReference type="ARBA" id="ARBA00013079"/>
    </source>
</evidence>
<name>A0ABT8HKE7_MYCAO</name>
<dbReference type="InterPro" id="IPR042262">
    <property type="entry name" value="CN_hydtase_beta_C"/>
</dbReference>
<accession>A0ABT8HKE7</accession>